<proteinExistence type="predicted"/>
<evidence type="ECO:0000256" key="1">
    <source>
        <dbReference type="ARBA" id="ARBA00023002"/>
    </source>
</evidence>
<keyword evidence="4" id="KW-1185">Reference proteome</keyword>
<name>A0ABQ7HA04_DUNSA</name>
<dbReference type="EMBL" id="MU069439">
    <property type="protein sequence ID" value="KAF5843683.1"/>
    <property type="molecule type" value="Genomic_DNA"/>
</dbReference>
<keyword evidence="1" id="KW-0560">Oxidoreductase</keyword>
<dbReference type="Proteomes" id="UP000815325">
    <property type="component" value="Unassembled WGS sequence"/>
</dbReference>
<accession>A0ABQ7HA04</accession>
<evidence type="ECO:0000256" key="2">
    <source>
        <dbReference type="ARBA" id="ARBA00023033"/>
    </source>
</evidence>
<protein>
    <submittedName>
        <fullName evidence="3">Uncharacterized protein</fullName>
    </submittedName>
</protein>
<comment type="caution">
    <text evidence="3">The sequence shown here is derived from an EMBL/GenBank/DDBJ whole genome shotgun (WGS) entry which is preliminary data.</text>
</comment>
<dbReference type="InterPro" id="IPR044560">
    <property type="entry name" value="MOase"/>
</dbReference>
<dbReference type="SUPFAM" id="SSF51905">
    <property type="entry name" value="FAD/NAD(P)-binding domain"/>
    <property type="match status" value="1"/>
</dbReference>
<reference evidence="3" key="1">
    <citation type="submission" date="2017-08" db="EMBL/GenBank/DDBJ databases">
        <authorList>
            <person name="Polle J.E."/>
            <person name="Barry K."/>
            <person name="Cushman J."/>
            <person name="Schmutz J."/>
            <person name="Tran D."/>
            <person name="Hathwaick L.T."/>
            <person name="Yim W.C."/>
            <person name="Jenkins J."/>
            <person name="Mckie-Krisberg Z.M."/>
            <person name="Prochnik S."/>
            <person name="Lindquist E."/>
            <person name="Dockter R.B."/>
            <person name="Adam C."/>
            <person name="Molina H."/>
            <person name="Bunkerborg J."/>
            <person name="Jin E."/>
            <person name="Buchheim M."/>
            <person name="Magnuson J."/>
        </authorList>
    </citation>
    <scope>NUCLEOTIDE SEQUENCE</scope>
    <source>
        <strain evidence="3">CCAP 19/18</strain>
    </source>
</reference>
<dbReference type="PANTHER" id="PTHR45934:SF9">
    <property type="entry name" value="FAD_NAD(P)-BINDING OXIDOREDUCTASE FAMILY PROTEIN"/>
    <property type="match status" value="1"/>
</dbReference>
<organism evidence="3 4">
    <name type="scientific">Dunaliella salina</name>
    <name type="common">Green alga</name>
    <name type="synonym">Protococcus salinus</name>
    <dbReference type="NCBI Taxonomy" id="3046"/>
    <lineage>
        <taxon>Eukaryota</taxon>
        <taxon>Viridiplantae</taxon>
        <taxon>Chlorophyta</taxon>
        <taxon>core chlorophytes</taxon>
        <taxon>Chlorophyceae</taxon>
        <taxon>CS clade</taxon>
        <taxon>Chlamydomonadales</taxon>
        <taxon>Dunaliellaceae</taxon>
        <taxon>Dunaliella</taxon>
    </lineage>
</organism>
<dbReference type="PANTHER" id="PTHR45934">
    <property type="entry name" value="FAD/NAD(P)-BINDING OXIDOREDUCTASE FAMILY PROTEIN"/>
    <property type="match status" value="1"/>
</dbReference>
<keyword evidence="2" id="KW-0503">Monooxygenase</keyword>
<evidence type="ECO:0000313" key="4">
    <source>
        <dbReference type="Proteomes" id="UP000815325"/>
    </source>
</evidence>
<evidence type="ECO:0000313" key="3">
    <source>
        <dbReference type="EMBL" id="KAF5843683.1"/>
    </source>
</evidence>
<sequence>MQILHPASGRGLLQLRERRKGGSYASQRVAVSAKAGVSSWDGPPVVIAGAGIAGLASALALHKLLTRLPAGEGAFHVFRLLPSSGGSASAPLLQTAHRVELLRDNGRLLRRFGFEECDAGSKNEFRGVRRGHLLRVLADSLPPGTISFGERVSRLVQQGGSAGSPWPIAQLEKGSTIEAGVLVAADGARSTLAREGLGLPPPGYAGYTAYRGVACPEGGTASLGIPLDTIRVVWGTGVRAGQYALNDKEVYWFTVFNAPADEAVPPSAEARMADALKYVKGWAWGLEETIRSTPATSLSRSRITDRWTLGAFGKGLVTLAG</sequence>
<dbReference type="PRINTS" id="PR00420">
    <property type="entry name" value="RNGMNOXGNASE"/>
</dbReference>
<gene>
    <name evidence="3" type="ORF">DUNSADRAFT_10858</name>
</gene>
<dbReference type="Gene3D" id="3.50.50.60">
    <property type="entry name" value="FAD/NAD(P)-binding domain"/>
    <property type="match status" value="1"/>
</dbReference>
<dbReference type="InterPro" id="IPR036188">
    <property type="entry name" value="FAD/NAD-bd_sf"/>
</dbReference>